<sequence>MTTKAQRKAIIDEKVNHEKTRILEIMRKSDLYTITLDPLIESYLDIFEVYQYKYMLWKEKGFPETQKTTNKAGATNNSKHPLAQQVEVWADKKMKALDLLGLTNKSKTGRQITGGSTARADEEMKRPEEKPVDELAEHRKKWRKKAGNET</sequence>
<feature type="compositionally biased region" description="Basic and acidic residues" evidence="1">
    <location>
        <begin position="119"/>
        <end position="137"/>
    </location>
</feature>
<reference evidence="2 3" key="1">
    <citation type="submission" date="2010-07" db="EMBL/GenBank/DDBJ databases">
        <authorList>
            <person name="Sid Ahmed O."/>
        </authorList>
    </citation>
    <scope>NUCLEOTIDE SEQUENCE [LARGE SCALE GENOMIC DNA]</scope>
    <source>
        <strain evidence="2 3">TX4248</strain>
    </source>
</reference>
<evidence type="ECO:0008006" key="4">
    <source>
        <dbReference type="Google" id="ProtNLM"/>
    </source>
</evidence>
<dbReference type="InterPro" id="IPR006448">
    <property type="entry name" value="Phage_term_ssu_P27"/>
</dbReference>
<dbReference type="Pfam" id="PF05119">
    <property type="entry name" value="Terminase_4"/>
    <property type="match status" value="1"/>
</dbReference>
<evidence type="ECO:0000256" key="1">
    <source>
        <dbReference type="SAM" id="MobiDB-lite"/>
    </source>
</evidence>
<organism evidence="2 3">
    <name type="scientific">Enterococcus faecalis TX4248</name>
    <dbReference type="NCBI Taxonomy" id="749495"/>
    <lineage>
        <taxon>Bacteria</taxon>
        <taxon>Bacillati</taxon>
        <taxon>Bacillota</taxon>
        <taxon>Bacilli</taxon>
        <taxon>Lactobacillales</taxon>
        <taxon>Enterococcaceae</taxon>
        <taxon>Enterococcus</taxon>
    </lineage>
</organism>
<dbReference type="HOGENOM" id="CLU_144692_0_0_9"/>
<name>A0A125W4Z3_ENTFL</name>
<comment type="caution">
    <text evidence="2">The sequence shown here is derived from an EMBL/GenBank/DDBJ whole genome shotgun (WGS) entry which is preliminary data.</text>
</comment>
<accession>A0A125W4Z3</accession>
<dbReference type="Proteomes" id="UP000004846">
    <property type="component" value="Unassembled WGS sequence"/>
</dbReference>
<proteinExistence type="predicted"/>
<feature type="compositionally biased region" description="Polar residues" evidence="1">
    <location>
        <begin position="106"/>
        <end position="116"/>
    </location>
</feature>
<dbReference type="AlphaFoldDB" id="A0A125W4Z3"/>
<evidence type="ECO:0000313" key="2">
    <source>
        <dbReference type="EMBL" id="EFM82572.1"/>
    </source>
</evidence>
<feature type="region of interest" description="Disordered" evidence="1">
    <location>
        <begin position="106"/>
        <end position="150"/>
    </location>
</feature>
<dbReference type="RefSeq" id="WP_002365107.1">
    <property type="nucleotide sequence ID" value="NZ_GL454460.1"/>
</dbReference>
<dbReference type="EMBL" id="AEBR01000062">
    <property type="protein sequence ID" value="EFM82572.1"/>
    <property type="molecule type" value="Genomic_DNA"/>
</dbReference>
<gene>
    <name evidence="2" type="ORF">HMPREF9498_01822</name>
</gene>
<feature type="compositionally biased region" description="Basic residues" evidence="1">
    <location>
        <begin position="138"/>
        <end position="150"/>
    </location>
</feature>
<protein>
    <recommendedName>
        <fullName evidence="4">Terminase small subunit</fullName>
    </recommendedName>
</protein>
<evidence type="ECO:0000313" key="3">
    <source>
        <dbReference type="Proteomes" id="UP000004846"/>
    </source>
</evidence>